<proteinExistence type="predicted"/>
<feature type="non-terminal residue" evidence="2">
    <location>
        <position position="1"/>
    </location>
</feature>
<dbReference type="GO" id="GO:0003676">
    <property type="term" value="F:nucleic acid binding"/>
    <property type="evidence" value="ECO:0007669"/>
    <property type="project" value="InterPro"/>
</dbReference>
<sequence length="111" mass="12789">GRNSRCFTRNYNQSYQNNLVGNYNPNRPQFFSNNDPSQNVTTNRPSPQFYSVESSTQSINRHTCQIYNKLGHLAIDCHNRMNYAFQGKIPPSRSSAMLANRTATFNYKLVC</sequence>
<accession>A0A7J7NEV2</accession>
<dbReference type="GO" id="GO:0008270">
    <property type="term" value="F:zinc ion binding"/>
    <property type="evidence" value="ECO:0007669"/>
    <property type="project" value="InterPro"/>
</dbReference>
<name>A0A7J7NEV2_9MAGN</name>
<keyword evidence="3" id="KW-1185">Reference proteome</keyword>
<feature type="region of interest" description="Disordered" evidence="1">
    <location>
        <begin position="24"/>
        <end position="44"/>
    </location>
</feature>
<dbReference type="OrthoDB" id="1845088at2759"/>
<dbReference type="SUPFAM" id="SSF57756">
    <property type="entry name" value="Retrovirus zinc finger-like domains"/>
    <property type="match status" value="1"/>
</dbReference>
<protein>
    <submittedName>
        <fullName evidence="2">Uncharacterized protein</fullName>
    </submittedName>
</protein>
<evidence type="ECO:0000256" key="1">
    <source>
        <dbReference type="SAM" id="MobiDB-lite"/>
    </source>
</evidence>
<reference evidence="2 3" key="1">
    <citation type="journal article" date="2020" name="IScience">
        <title>Genome Sequencing of the Endangered Kingdonia uniflora (Circaeasteraceae, Ranunculales) Reveals Potential Mechanisms of Evolutionary Specialization.</title>
        <authorList>
            <person name="Sun Y."/>
            <person name="Deng T."/>
            <person name="Zhang A."/>
            <person name="Moore M.J."/>
            <person name="Landis J.B."/>
            <person name="Lin N."/>
            <person name="Zhang H."/>
            <person name="Zhang X."/>
            <person name="Huang J."/>
            <person name="Zhang X."/>
            <person name="Sun H."/>
            <person name="Wang H."/>
        </authorList>
    </citation>
    <scope>NUCLEOTIDE SEQUENCE [LARGE SCALE GENOMIC DNA]</scope>
    <source>
        <strain evidence="2">TB1705</strain>
        <tissue evidence="2">Leaf</tissue>
    </source>
</reference>
<evidence type="ECO:0000313" key="3">
    <source>
        <dbReference type="Proteomes" id="UP000541444"/>
    </source>
</evidence>
<comment type="caution">
    <text evidence="2">The sequence shown here is derived from an EMBL/GenBank/DDBJ whole genome shotgun (WGS) entry which is preliminary data.</text>
</comment>
<dbReference type="EMBL" id="JACGCM010000816">
    <property type="protein sequence ID" value="KAF6165779.1"/>
    <property type="molecule type" value="Genomic_DNA"/>
</dbReference>
<organism evidence="2 3">
    <name type="scientific">Kingdonia uniflora</name>
    <dbReference type="NCBI Taxonomy" id="39325"/>
    <lineage>
        <taxon>Eukaryota</taxon>
        <taxon>Viridiplantae</taxon>
        <taxon>Streptophyta</taxon>
        <taxon>Embryophyta</taxon>
        <taxon>Tracheophyta</taxon>
        <taxon>Spermatophyta</taxon>
        <taxon>Magnoliopsida</taxon>
        <taxon>Ranunculales</taxon>
        <taxon>Circaeasteraceae</taxon>
        <taxon>Kingdonia</taxon>
    </lineage>
</organism>
<dbReference type="AlphaFoldDB" id="A0A7J7NEV2"/>
<dbReference type="InterPro" id="IPR036875">
    <property type="entry name" value="Znf_CCHC_sf"/>
</dbReference>
<gene>
    <name evidence="2" type="ORF">GIB67_012676</name>
</gene>
<evidence type="ECO:0000313" key="2">
    <source>
        <dbReference type="EMBL" id="KAF6165779.1"/>
    </source>
</evidence>
<dbReference type="Proteomes" id="UP000541444">
    <property type="component" value="Unassembled WGS sequence"/>
</dbReference>